<gene>
    <name evidence="2" type="ORF">BN14_03458</name>
</gene>
<sequence>MATKQAVGKFADHTKYHLAPKGFWKKFHGLNQHLDQKSTRPQRQKHRTQHKIPTGNAMPAVIIHNCPS</sequence>
<feature type="compositionally biased region" description="Basic residues" evidence="1">
    <location>
        <begin position="40"/>
        <end position="50"/>
    </location>
</feature>
<dbReference type="EMBL" id="CAOJ01004816">
    <property type="protein sequence ID" value="CCO29445.1"/>
    <property type="molecule type" value="Genomic_DNA"/>
</dbReference>
<dbReference type="Proteomes" id="UP000012065">
    <property type="component" value="Unassembled WGS sequence"/>
</dbReference>
<dbReference type="HOGENOM" id="CLU_2795718_0_0_1"/>
<dbReference type="AlphaFoldDB" id="M5BSD9"/>
<comment type="caution">
    <text evidence="2">The sequence shown here is derived from an EMBL/GenBank/DDBJ whole genome shotgun (WGS) entry which is preliminary data.</text>
</comment>
<feature type="region of interest" description="Disordered" evidence="1">
    <location>
        <begin position="34"/>
        <end position="58"/>
    </location>
</feature>
<evidence type="ECO:0000313" key="2">
    <source>
        <dbReference type="EMBL" id="CCO29445.1"/>
    </source>
</evidence>
<evidence type="ECO:0000313" key="3">
    <source>
        <dbReference type="Proteomes" id="UP000012065"/>
    </source>
</evidence>
<name>M5BSD9_THACB</name>
<reference evidence="2 3" key="1">
    <citation type="journal article" date="2013" name="J. Biotechnol.">
        <title>Establishment and interpretation of the genome sequence of the phytopathogenic fungus Rhizoctonia solani AG1-IB isolate 7/3/14.</title>
        <authorList>
            <person name="Wibberg D.W."/>
            <person name="Jelonek L.J."/>
            <person name="Rupp O.R."/>
            <person name="Hennig M.H."/>
            <person name="Eikmeyer F.E."/>
            <person name="Goesmann A.G."/>
            <person name="Hartmann A.H."/>
            <person name="Borriss R.B."/>
            <person name="Grosch R.G."/>
            <person name="Puehler A.P."/>
            <person name="Schlueter A.S."/>
        </authorList>
    </citation>
    <scope>NUCLEOTIDE SEQUENCE [LARGE SCALE GENOMIC DNA]</scope>
    <source>
        <strain evidence="3">AG1-IB / isolate 7/3/14</strain>
    </source>
</reference>
<accession>M5BSD9</accession>
<protein>
    <submittedName>
        <fullName evidence="2">Uncharacterized protein</fullName>
    </submittedName>
</protein>
<proteinExistence type="predicted"/>
<evidence type="ECO:0000256" key="1">
    <source>
        <dbReference type="SAM" id="MobiDB-lite"/>
    </source>
</evidence>
<organism evidence="2 3">
    <name type="scientific">Thanatephorus cucumeris (strain AG1-IB / isolate 7/3/14)</name>
    <name type="common">Lettuce bottom rot fungus</name>
    <name type="synonym">Rhizoctonia solani</name>
    <dbReference type="NCBI Taxonomy" id="1108050"/>
    <lineage>
        <taxon>Eukaryota</taxon>
        <taxon>Fungi</taxon>
        <taxon>Dikarya</taxon>
        <taxon>Basidiomycota</taxon>
        <taxon>Agaricomycotina</taxon>
        <taxon>Agaricomycetes</taxon>
        <taxon>Cantharellales</taxon>
        <taxon>Ceratobasidiaceae</taxon>
        <taxon>Rhizoctonia</taxon>
        <taxon>Rhizoctonia solani AG-1</taxon>
    </lineage>
</organism>